<dbReference type="PANTHER" id="PTHR12178">
    <property type="entry name" value="EF-HAND DOMAIN-CONTAINING PROTEIN"/>
    <property type="match status" value="1"/>
</dbReference>
<evidence type="ECO:0000259" key="5">
    <source>
        <dbReference type="PROSITE" id="PS51725"/>
    </source>
</evidence>
<evidence type="ECO:0000256" key="2">
    <source>
        <dbReference type="ARBA" id="ARBA00022837"/>
    </source>
</evidence>
<dbReference type="SUPFAM" id="SSF47473">
    <property type="entry name" value="EF-hand"/>
    <property type="match status" value="1"/>
</dbReference>
<feature type="compositionally biased region" description="Basic and acidic residues" evidence="3">
    <location>
        <begin position="74"/>
        <end position="86"/>
    </location>
</feature>
<accession>A0AAW1BN17</accession>
<organism evidence="6 7">
    <name type="scientific">Crotalus adamanteus</name>
    <name type="common">Eastern diamondback rattlesnake</name>
    <dbReference type="NCBI Taxonomy" id="8729"/>
    <lineage>
        <taxon>Eukaryota</taxon>
        <taxon>Metazoa</taxon>
        <taxon>Chordata</taxon>
        <taxon>Craniata</taxon>
        <taxon>Vertebrata</taxon>
        <taxon>Euteleostomi</taxon>
        <taxon>Lepidosauria</taxon>
        <taxon>Squamata</taxon>
        <taxon>Bifurcata</taxon>
        <taxon>Unidentata</taxon>
        <taxon>Episquamata</taxon>
        <taxon>Toxicofera</taxon>
        <taxon>Serpentes</taxon>
        <taxon>Colubroidea</taxon>
        <taxon>Viperidae</taxon>
        <taxon>Crotalinae</taxon>
        <taxon>Crotalus</taxon>
    </lineage>
</organism>
<dbReference type="FunFam" id="3.30.70.100:FF:000025">
    <property type="entry name" value="N-terminal EF-hand calcium-binding protein 1"/>
    <property type="match status" value="1"/>
</dbReference>
<keyword evidence="7" id="KW-1185">Reference proteome</keyword>
<feature type="compositionally biased region" description="Basic and acidic residues" evidence="3">
    <location>
        <begin position="113"/>
        <end position="123"/>
    </location>
</feature>
<dbReference type="Gene3D" id="1.10.238.10">
    <property type="entry name" value="EF-hand"/>
    <property type="match status" value="1"/>
</dbReference>
<dbReference type="Pfam" id="PF03992">
    <property type="entry name" value="ABM"/>
    <property type="match status" value="1"/>
</dbReference>
<protein>
    <submittedName>
        <fullName evidence="6">N-terminal EF-hand calcium-binding protein 1</fullName>
    </submittedName>
</protein>
<dbReference type="SUPFAM" id="SSF54909">
    <property type="entry name" value="Dimeric alpha+beta barrel"/>
    <property type="match status" value="1"/>
</dbReference>
<dbReference type="InterPro" id="IPR007138">
    <property type="entry name" value="ABM_dom"/>
</dbReference>
<dbReference type="PROSITE" id="PS50222">
    <property type="entry name" value="EF_HAND_2"/>
    <property type="match status" value="1"/>
</dbReference>
<dbReference type="Gene3D" id="3.30.70.100">
    <property type="match status" value="1"/>
</dbReference>
<dbReference type="GO" id="GO:0005509">
    <property type="term" value="F:calcium ion binding"/>
    <property type="evidence" value="ECO:0007669"/>
    <property type="project" value="InterPro"/>
</dbReference>
<dbReference type="InterPro" id="IPR011992">
    <property type="entry name" value="EF-hand-dom_pair"/>
</dbReference>
<feature type="region of interest" description="Disordered" evidence="3">
    <location>
        <begin position="302"/>
        <end position="322"/>
    </location>
</feature>
<name>A0AAW1BN17_CROAD</name>
<feature type="domain" description="ABM" evidence="5">
    <location>
        <begin position="371"/>
        <end position="458"/>
    </location>
</feature>
<dbReference type="PANTHER" id="PTHR12178:SF11">
    <property type="entry name" value="N-TERMINAL EF-HAND CALCIUM-BINDING PROTEIN 1"/>
    <property type="match status" value="1"/>
</dbReference>
<dbReference type="EMBL" id="JAOTOJ010000003">
    <property type="protein sequence ID" value="KAK9403170.1"/>
    <property type="molecule type" value="Genomic_DNA"/>
</dbReference>
<evidence type="ECO:0000256" key="3">
    <source>
        <dbReference type="SAM" id="MobiDB-lite"/>
    </source>
</evidence>
<gene>
    <name evidence="6" type="ORF">NXF25_007997</name>
</gene>
<dbReference type="AlphaFoldDB" id="A0AAW1BN17"/>
<keyword evidence="2" id="KW-0106">Calcium</keyword>
<dbReference type="InterPro" id="IPR039862">
    <property type="entry name" value="NECAB1/2/3"/>
</dbReference>
<dbReference type="InterPro" id="IPR011008">
    <property type="entry name" value="Dimeric_a/b-barrel"/>
</dbReference>
<evidence type="ECO:0000313" key="7">
    <source>
        <dbReference type="Proteomes" id="UP001474421"/>
    </source>
</evidence>
<sequence>MPKDKTTVWHSAHAPTSVSPSCKRKGSSVHSRLRLAASRAERAGEGGATAGGNQGLSARSLPRSDAAARRGRLANRDSAERRERAGAEGGGFTGNGGTAASSCRPSSSHPRIVAKEGAERSMDGAESPDAAPATSSPEELRSALTLTKGLSIFLDILRRADKNDDGKLSFDEFKTYFADGILSIEELHQLFQKIDIHNTDNLETEELFEYFSQHLGAYESVLSALEDLNVAILKAMDTTKKNYQEASKLEQFVTHFLLKETLNQLQSLHNSLECAMETTEEQTQQEQQVPKKPELLKIQHPGRRSGRRLQRNNSFSPVSPLLNPGLHKEDNHWMTQINRLQKLIDKLEQKDLKLEPLEEEVSEGNTKSQLMIVQRQMSVITEELEPFRFALKQYVDMASSQDGCLHVSIQKLSGKSCFIVYEFWEINAWNSHLQMNYSKSFQRSNVDCLETPEHITTMLVPASWCNLNN</sequence>
<feature type="compositionally biased region" description="Gly residues" evidence="3">
    <location>
        <begin position="87"/>
        <end position="97"/>
    </location>
</feature>
<feature type="region of interest" description="Disordered" evidence="3">
    <location>
        <begin position="1"/>
        <end position="140"/>
    </location>
</feature>
<feature type="domain" description="EF-hand" evidence="4">
    <location>
        <begin position="148"/>
        <end position="183"/>
    </location>
</feature>
<dbReference type="GO" id="GO:0042984">
    <property type="term" value="P:regulation of amyloid precursor protein biosynthetic process"/>
    <property type="evidence" value="ECO:0007669"/>
    <property type="project" value="TreeGrafter"/>
</dbReference>
<dbReference type="InterPro" id="IPR018247">
    <property type="entry name" value="EF_Hand_1_Ca_BS"/>
</dbReference>
<evidence type="ECO:0000259" key="4">
    <source>
        <dbReference type="PROSITE" id="PS50222"/>
    </source>
</evidence>
<dbReference type="InterPro" id="IPR002048">
    <property type="entry name" value="EF_hand_dom"/>
</dbReference>
<reference evidence="6 7" key="1">
    <citation type="journal article" date="2024" name="Proc. Natl. Acad. Sci. U.S.A.">
        <title>The genetic regulatory architecture and epigenomic basis for age-related changes in rattlesnake venom.</title>
        <authorList>
            <person name="Hogan M.P."/>
            <person name="Holding M.L."/>
            <person name="Nystrom G.S."/>
            <person name="Colston T.J."/>
            <person name="Bartlett D.A."/>
            <person name="Mason A.J."/>
            <person name="Ellsworth S.A."/>
            <person name="Rautsaw R.M."/>
            <person name="Lawrence K.C."/>
            <person name="Strickland J.L."/>
            <person name="He B."/>
            <person name="Fraser P."/>
            <person name="Margres M.J."/>
            <person name="Gilbert D.M."/>
            <person name="Gibbs H.L."/>
            <person name="Parkinson C.L."/>
            <person name="Rokyta D.R."/>
        </authorList>
    </citation>
    <scope>NUCLEOTIDE SEQUENCE [LARGE SCALE GENOMIC DNA]</scope>
    <source>
        <strain evidence="6">DRR0105</strain>
    </source>
</reference>
<dbReference type="PROSITE" id="PS51725">
    <property type="entry name" value="ABM"/>
    <property type="match status" value="1"/>
</dbReference>
<dbReference type="GO" id="GO:0005737">
    <property type="term" value="C:cytoplasm"/>
    <property type="evidence" value="ECO:0007669"/>
    <property type="project" value="TreeGrafter"/>
</dbReference>
<keyword evidence="1" id="KW-0479">Metal-binding</keyword>
<evidence type="ECO:0000256" key="1">
    <source>
        <dbReference type="ARBA" id="ARBA00022723"/>
    </source>
</evidence>
<dbReference type="PROSITE" id="PS00018">
    <property type="entry name" value="EF_HAND_1"/>
    <property type="match status" value="1"/>
</dbReference>
<dbReference type="Proteomes" id="UP001474421">
    <property type="component" value="Unassembled WGS sequence"/>
</dbReference>
<feature type="compositionally biased region" description="Gly residues" evidence="3">
    <location>
        <begin position="45"/>
        <end position="54"/>
    </location>
</feature>
<evidence type="ECO:0000313" key="6">
    <source>
        <dbReference type="EMBL" id="KAK9403170.1"/>
    </source>
</evidence>
<proteinExistence type="predicted"/>
<comment type="caution">
    <text evidence="6">The sequence shown here is derived from an EMBL/GenBank/DDBJ whole genome shotgun (WGS) entry which is preliminary data.</text>
</comment>
<feature type="compositionally biased region" description="Basic residues" evidence="3">
    <location>
        <begin position="22"/>
        <end position="33"/>
    </location>
</feature>